<dbReference type="InterPro" id="IPR038765">
    <property type="entry name" value="Papain-like_cys_pep_sf"/>
</dbReference>
<dbReference type="SUPFAM" id="SSF54001">
    <property type="entry name" value="Cysteine proteinases"/>
    <property type="match status" value="1"/>
</dbReference>
<reference evidence="3 4" key="1">
    <citation type="submission" date="2017-09" db="EMBL/GenBank/DDBJ databases">
        <title>Depth-based differentiation of microbial function through sediment-hosted aquifers and enrichment of novel symbionts in the deep terrestrial subsurface.</title>
        <authorList>
            <person name="Probst A.J."/>
            <person name="Ladd B."/>
            <person name="Jarett J.K."/>
            <person name="Geller-Mcgrath D.E."/>
            <person name="Sieber C.M."/>
            <person name="Emerson J.B."/>
            <person name="Anantharaman K."/>
            <person name="Thomas B.C."/>
            <person name="Malmstrom R."/>
            <person name="Stieglmeier M."/>
            <person name="Klingl A."/>
            <person name="Woyke T."/>
            <person name="Ryan C.M."/>
            <person name="Banfield J.F."/>
        </authorList>
    </citation>
    <scope>NUCLEOTIDE SEQUENCE [LARGE SCALE GENOMIC DNA]</scope>
    <source>
        <strain evidence="3">CG11_big_fil_rev_8_21_14_0_20_36_20</strain>
    </source>
</reference>
<keyword evidence="1" id="KW-0732">Signal</keyword>
<gene>
    <name evidence="3" type="ORF">COV55_05050</name>
</gene>
<protein>
    <recommendedName>
        <fullName evidence="2">Peptidase C51 domain-containing protein</fullName>
    </recommendedName>
</protein>
<proteinExistence type="predicted"/>
<feature type="chain" id="PRO_5013628117" description="Peptidase C51 domain-containing protein" evidence="1">
    <location>
        <begin position="28"/>
        <end position="307"/>
    </location>
</feature>
<accession>A0A2H0NB10</accession>
<dbReference type="InterPro" id="IPR022385">
    <property type="entry name" value="Rhs_assc_core"/>
</dbReference>
<dbReference type="Gene3D" id="2.180.10.10">
    <property type="entry name" value="RHS repeat-associated core"/>
    <property type="match status" value="1"/>
</dbReference>
<evidence type="ECO:0000256" key="1">
    <source>
        <dbReference type="SAM" id="SignalP"/>
    </source>
</evidence>
<evidence type="ECO:0000313" key="3">
    <source>
        <dbReference type="EMBL" id="PIR06067.1"/>
    </source>
</evidence>
<comment type="caution">
    <text evidence="3">The sequence shown here is derived from an EMBL/GenBank/DDBJ whole genome shotgun (WGS) entry which is preliminary data.</text>
</comment>
<feature type="signal peptide" evidence="1">
    <location>
        <begin position="1"/>
        <end position="27"/>
    </location>
</feature>
<dbReference type="NCBIfam" id="TIGR03696">
    <property type="entry name" value="Rhs_assc_core"/>
    <property type="match status" value="1"/>
</dbReference>
<organism evidence="3 4">
    <name type="scientific">Candidatus Komeilibacteria bacterium CG11_big_fil_rev_8_21_14_0_20_36_20</name>
    <dbReference type="NCBI Taxonomy" id="1974477"/>
    <lineage>
        <taxon>Bacteria</taxon>
        <taxon>Candidatus Komeiliibacteriota</taxon>
    </lineage>
</organism>
<dbReference type="PROSITE" id="PS50911">
    <property type="entry name" value="CHAP"/>
    <property type="match status" value="1"/>
</dbReference>
<name>A0A2H0NB10_9BACT</name>
<sequence length="307" mass="34697">MKSDLKIKLCFLTIFSILVMSNSWVLAAPVSSIIPEPIKTQSGLQYFGQRYYNDTLGRFTTIDPLVLKQPEKFLADPQQLNSYSYGRNNPVRYVDPTGLANQEFQPYYSSGISYEHGDLLGSYRRINVRSGGIFSGSDENDYQCVDLVKDFAYSEHGYIFGRMYEAINFSKPEYYSTSNSHNLNGEYIVYQNGSANMPQEDDIITWSGGPHGHVGIISEVVFDNQSGTGQVYTIEQNSNANRAVFSQSLTRSYNQKGQAIYTVGNHELGLQTQSWSRYSSQSVRPGYERYSSGFYTPATKNYIYLGQ</sequence>
<dbReference type="InterPro" id="IPR007921">
    <property type="entry name" value="CHAP_dom"/>
</dbReference>
<dbReference type="EMBL" id="PCWQ01000023">
    <property type="protein sequence ID" value="PIR06067.1"/>
    <property type="molecule type" value="Genomic_DNA"/>
</dbReference>
<dbReference type="Gene3D" id="3.90.1720.10">
    <property type="entry name" value="endopeptidase domain like (from Nostoc punctiforme)"/>
    <property type="match status" value="1"/>
</dbReference>
<dbReference type="AlphaFoldDB" id="A0A2H0NB10"/>
<dbReference type="Proteomes" id="UP000230564">
    <property type="component" value="Unassembled WGS sequence"/>
</dbReference>
<evidence type="ECO:0000313" key="4">
    <source>
        <dbReference type="Proteomes" id="UP000230564"/>
    </source>
</evidence>
<feature type="domain" description="Peptidase C51" evidence="2">
    <location>
        <begin position="119"/>
        <end position="263"/>
    </location>
</feature>
<evidence type="ECO:0000259" key="2">
    <source>
        <dbReference type="PROSITE" id="PS50911"/>
    </source>
</evidence>
<dbReference type="Pfam" id="PF05257">
    <property type="entry name" value="CHAP"/>
    <property type="match status" value="1"/>
</dbReference>